<name>A0AAV7XRA2_9NEOP</name>
<sequence length="144" mass="15811">MKFYVAIAVAALAAAAVSALDDETIKKHAMEQRAKCLADLKGSEDELKEIEEKKEVETDFAKKMALCMFRAFKVLDENDKFSKANIMGMAKKVLDGRPEAETKLKHTEEIADACEKEVGAVQGAPEDTAKAVFDCLKKNVAEVL</sequence>
<organism evidence="2 3">
    <name type="scientific">Megalurothrips usitatus</name>
    <name type="common">bean blossom thrips</name>
    <dbReference type="NCBI Taxonomy" id="439358"/>
    <lineage>
        <taxon>Eukaryota</taxon>
        <taxon>Metazoa</taxon>
        <taxon>Ecdysozoa</taxon>
        <taxon>Arthropoda</taxon>
        <taxon>Hexapoda</taxon>
        <taxon>Insecta</taxon>
        <taxon>Pterygota</taxon>
        <taxon>Neoptera</taxon>
        <taxon>Paraneoptera</taxon>
        <taxon>Thysanoptera</taxon>
        <taxon>Terebrantia</taxon>
        <taxon>Thripoidea</taxon>
        <taxon>Thripidae</taxon>
        <taxon>Megalurothrips</taxon>
    </lineage>
</organism>
<gene>
    <name evidence="2" type="ORF">ONE63_006864</name>
</gene>
<comment type="caution">
    <text evidence="2">The sequence shown here is derived from an EMBL/GenBank/DDBJ whole genome shotgun (WGS) entry which is preliminary data.</text>
</comment>
<dbReference type="Proteomes" id="UP001075354">
    <property type="component" value="Chromosome 4"/>
</dbReference>
<keyword evidence="3" id="KW-1185">Reference proteome</keyword>
<dbReference type="AlphaFoldDB" id="A0AAV7XRA2"/>
<dbReference type="GO" id="GO:0005549">
    <property type="term" value="F:odorant binding"/>
    <property type="evidence" value="ECO:0007669"/>
    <property type="project" value="InterPro"/>
</dbReference>
<keyword evidence="1" id="KW-0732">Signal</keyword>
<accession>A0AAV7XRA2</accession>
<feature type="signal peptide" evidence="1">
    <location>
        <begin position="1"/>
        <end position="19"/>
    </location>
</feature>
<dbReference type="InterPro" id="IPR036728">
    <property type="entry name" value="PBP_GOBP_sf"/>
</dbReference>
<proteinExistence type="predicted"/>
<feature type="chain" id="PRO_5043451349" evidence="1">
    <location>
        <begin position="20"/>
        <end position="144"/>
    </location>
</feature>
<reference evidence="2" key="1">
    <citation type="submission" date="2022-12" db="EMBL/GenBank/DDBJ databases">
        <title>Chromosome-level genome assembly of the bean flower thrips Megalurothrips usitatus.</title>
        <authorList>
            <person name="Ma L."/>
            <person name="Liu Q."/>
            <person name="Li H."/>
            <person name="Cai W."/>
        </authorList>
    </citation>
    <scope>NUCLEOTIDE SEQUENCE</scope>
    <source>
        <strain evidence="2">Cailab_2022a</strain>
    </source>
</reference>
<protein>
    <submittedName>
        <fullName evidence="2">Uncharacterized protein</fullName>
    </submittedName>
</protein>
<evidence type="ECO:0000256" key="1">
    <source>
        <dbReference type="SAM" id="SignalP"/>
    </source>
</evidence>
<evidence type="ECO:0000313" key="3">
    <source>
        <dbReference type="Proteomes" id="UP001075354"/>
    </source>
</evidence>
<dbReference type="SUPFAM" id="SSF47565">
    <property type="entry name" value="Insect pheromone/odorant-binding proteins"/>
    <property type="match status" value="1"/>
</dbReference>
<evidence type="ECO:0000313" key="2">
    <source>
        <dbReference type="EMBL" id="KAJ1528453.1"/>
    </source>
</evidence>
<dbReference type="Pfam" id="PF01395">
    <property type="entry name" value="PBP_GOBP"/>
    <property type="match status" value="1"/>
</dbReference>
<dbReference type="InterPro" id="IPR006170">
    <property type="entry name" value="PBP/GOBP"/>
</dbReference>
<dbReference type="Gene3D" id="1.10.238.20">
    <property type="entry name" value="Pheromone/general odorant binding protein domain"/>
    <property type="match status" value="1"/>
</dbReference>
<dbReference type="EMBL" id="JAPTSV010000004">
    <property type="protein sequence ID" value="KAJ1528453.1"/>
    <property type="molecule type" value="Genomic_DNA"/>
</dbReference>